<dbReference type="InterPro" id="IPR038352">
    <property type="entry name" value="Imelysin_sf"/>
</dbReference>
<sequence length="359" mass="39668">MKLFNFFITLIPALLFFSCTEESQNVELDFSQTDMLGNYANNIIKPSISDYHTSVTALDEKVKAFVSNPTEETYDAAGSALINAYQNWAKVNAFQYGPALENAFLTSSNTFPTNYTALEADITDEKLNLGSVTANNKKGLPAIDYLLFKDEKATVIEAFKANAFRGEYLNAVAADLLAKATYVNDTWSGDYVATFAANEGNDPSSSLSYIVNEYNKAYERCKNQRVGYALGKNSLSGKPSPMSVEAYYSVNSLDLLKRNIISLENYFKGGDGVGLDDYLTAYYNTGSIQEDLSGKILNQFAVIKSKIDNCQSPFANHIEAQDETVEELYTEMSRLVVMIKSEMSSALSVKITYQDSDGD</sequence>
<dbReference type="Proteomes" id="UP000576082">
    <property type="component" value="Unassembled WGS sequence"/>
</dbReference>
<name>A0A7X9XCQ1_9BACT</name>
<protein>
    <submittedName>
        <fullName evidence="4">Imelysin family protein</fullName>
    </submittedName>
</protein>
<gene>
    <name evidence="4" type="ORF">HHU12_29035</name>
</gene>
<comment type="subcellular location">
    <subcellularLocation>
        <location evidence="1">Cell envelope</location>
    </subcellularLocation>
</comment>
<organism evidence="4 5">
    <name type="scientific">Flammeovirga aprica JL-4</name>
    <dbReference type="NCBI Taxonomy" id="694437"/>
    <lineage>
        <taxon>Bacteria</taxon>
        <taxon>Pseudomonadati</taxon>
        <taxon>Bacteroidota</taxon>
        <taxon>Cytophagia</taxon>
        <taxon>Cytophagales</taxon>
        <taxon>Flammeovirgaceae</taxon>
        <taxon>Flammeovirga</taxon>
    </lineage>
</organism>
<evidence type="ECO:0000256" key="2">
    <source>
        <dbReference type="ARBA" id="ARBA00022729"/>
    </source>
</evidence>
<dbReference type="GO" id="GO:0030313">
    <property type="term" value="C:cell envelope"/>
    <property type="evidence" value="ECO:0007669"/>
    <property type="project" value="UniProtKB-SubCell"/>
</dbReference>
<dbReference type="CDD" id="cd14659">
    <property type="entry name" value="Imelysin-like_IPPA"/>
    <property type="match status" value="1"/>
</dbReference>
<dbReference type="InterPro" id="IPR034984">
    <property type="entry name" value="Imelysin-like_IPPA"/>
</dbReference>
<evidence type="ECO:0000313" key="4">
    <source>
        <dbReference type="EMBL" id="NME72042.1"/>
    </source>
</evidence>
<comment type="caution">
    <text evidence="4">The sequence shown here is derived from an EMBL/GenBank/DDBJ whole genome shotgun (WGS) entry which is preliminary data.</text>
</comment>
<dbReference type="PROSITE" id="PS51257">
    <property type="entry name" value="PROKAR_LIPOPROTEIN"/>
    <property type="match status" value="1"/>
</dbReference>
<keyword evidence="5" id="KW-1185">Reference proteome</keyword>
<dbReference type="InterPro" id="IPR018976">
    <property type="entry name" value="Imelysin-like"/>
</dbReference>
<keyword evidence="2" id="KW-0732">Signal</keyword>
<dbReference type="Gene3D" id="1.20.1420.20">
    <property type="entry name" value="M75 peptidase, HXXE motif"/>
    <property type="match status" value="1"/>
</dbReference>
<evidence type="ECO:0000313" key="5">
    <source>
        <dbReference type="Proteomes" id="UP000576082"/>
    </source>
</evidence>
<evidence type="ECO:0000259" key="3">
    <source>
        <dbReference type="Pfam" id="PF09375"/>
    </source>
</evidence>
<dbReference type="AlphaFoldDB" id="A0A7X9XCQ1"/>
<reference evidence="4 5" key="1">
    <citation type="submission" date="2020-04" db="EMBL/GenBank/DDBJ databases">
        <title>Flammeovirga sp. SR4, a novel species isolated from seawater.</title>
        <authorList>
            <person name="Wang X."/>
        </authorList>
    </citation>
    <scope>NUCLEOTIDE SEQUENCE [LARGE SCALE GENOMIC DNA]</scope>
    <source>
        <strain evidence="4 5">ATCC 23126</strain>
    </source>
</reference>
<dbReference type="Pfam" id="PF09375">
    <property type="entry name" value="Peptidase_M75"/>
    <property type="match status" value="1"/>
</dbReference>
<feature type="domain" description="Imelysin-like" evidence="3">
    <location>
        <begin position="47"/>
        <end position="329"/>
    </location>
</feature>
<dbReference type="EMBL" id="JABANE010000129">
    <property type="protein sequence ID" value="NME72042.1"/>
    <property type="molecule type" value="Genomic_DNA"/>
</dbReference>
<evidence type="ECO:0000256" key="1">
    <source>
        <dbReference type="ARBA" id="ARBA00004196"/>
    </source>
</evidence>
<accession>A0A7X9XCQ1</accession>
<dbReference type="RefSeq" id="WP_169660239.1">
    <property type="nucleotide sequence ID" value="NZ_JABANE010000129.1"/>
</dbReference>
<proteinExistence type="predicted"/>